<gene>
    <name evidence="1" type="ORF">DPMN_138640</name>
</gene>
<protein>
    <submittedName>
        <fullName evidence="1">Uncharacterized protein</fullName>
    </submittedName>
</protein>
<dbReference type="AlphaFoldDB" id="A0A9D4G480"/>
<proteinExistence type="predicted"/>
<reference evidence="1" key="1">
    <citation type="journal article" date="2019" name="bioRxiv">
        <title>The Genome of the Zebra Mussel, Dreissena polymorpha: A Resource for Invasive Species Research.</title>
        <authorList>
            <person name="McCartney M.A."/>
            <person name="Auch B."/>
            <person name="Kono T."/>
            <person name="Mallez S."/>
            <person name="Zhang Y."/>
            <person name="Obille A."/>
            <person name="Becker A."/>
            <person name="Abrahante J.E."/>
            <person name="Garbe J."/>
            <person name="Badalamenti J.P."/>
            <person name="Herman A."/>
            <person name="Mangelson H."/>
            <person name="Liachko I."/>
            <person name="Sullivan S."/>
            <person name="Sone E.D."/>
            <person name="Koren S."/>
            <person name="Silverstein K.A.T."/>
            <person name="Beckman K.B."/>
            <person name="Gohl D.M."/>
        </authorList>
    </citation>
    <scope>NUCLEOTIDE SEQUENCE</scope>
    <source>
        <strain evidence="1">Duluth1</strain>
        <tissue evidence="1">Whole animal</tissue>
    </source>
</reference>
<comment type="caution">
    <text evidence="1">The sequence shown here is derived from an EMBL/GenBank/DDBJ whole genome shotgun (WGS) entry which is preliminary data.</text>
</comment>
<dbReference type="Proteomes" id="UP000828390">
    <property type="component" value="Unassembled WGS sequence"/>
</dbReference>
<organism evidence="1 2">
    <name type="scientific">Dreissena polymorpha</name>
    <name type="common">Zebra mussel</name>
    <name type="synonym">Mytilus polymorpha</name>
    <dbReference type="NCBI Taxonomy" id="45954"/>
    <lineage>
        <taxon>Eukaryota</taxon>
        <taxon>Metazoa</taxon>
        <taxon>Spiralia</taxon>
        <taxon>Lophotrochozoa</taxon>
        <taxon>Mollusca</taxon>
        <taxon>Bivalvia</taxon>
        <taxon>Autobranchia</taxon>
        <taxon>Heteroconchia</taxon>
        <taxon>Euheterodonta</taxon>
        <taxon>Imparidentia</taxon>
        <taxon>Neoheterodontei</taxon>
        <taxon>Myida</taxon>
        <taxon>Dreissenoidea</taxon>
        <taxon>Dreissenidae</taxon>
        <taxon>Dreissena</taxon>
    </lineage>
</organism>
<evidence type="ECO:0000313" key="2">
    <source>
        <dbReference type="Proteomes" id="UP000828390"/>
    </source>
</evidence>
<dbReference type="EMBL" id="JAIWYP010000006">
    <property type="protein sequence ID" value="KAH3810250.1"/>
    <property type="molecule type" value="Genomic_DNA"/>
</dbReference>
<keyword evidence="2" id="KW-1185">Reference proteome</keyword>
<reference evidence="1" key="2">
    <citation type="submission" date="2020-11" db="EMBL/GenBank/DDBJ databases">
        <authorList>
            <person name="McCartney M.A."/>
            <person name="Auch B."/>
            <person name="Kono T."/>
            <person name="Mallez S."/>
            <person name="Becker A."/>
            <person name="Gohl D.M."/>
            <person name="Silverstein K.A.T."/>
            <person name="Koren S."/>
            <person name="Bechman K.B."/>
            <person name="Herman A."/>
            <person name="Abrahante J.E."/>
            <person name="Garbe J."/>
        </authorList>
    </citation>
    <scope>NUCLEOTIDE SEQUENCE</scope>
    <source>
        <strain evidence="1">Duluth1</strain>
        <tissue evidence="1">Whole animal</tissue>
    </source>
</reference>
<evidence type="ECO:0000313" key="1">
    <source>
        <dbReference type="EMBL" id="KAH3810250.1"/>
    </source>
</evidence>
<sequence>MPSKAIEKQPMPYGDILKCEGNMGFPAHELRMEVYDNTTNNYKTFFWPSGGKNNQTDQAGCLTTVNLSYHNLIFNLSASGKLFRCSAFDRSPTPRLITSTSSQSLNVLASKHTHASFNFFSEKNSLLNIIYDEQSYLEHGFIVSHVV</sequence>
<accession>A0A9D4G480</accession>
<name>A0A9D4G480_DREPO</name>